<accession>A0ABR3FD87</accession>
<dbReference type="SUPFAM" id="SSF51338">
    <property type="entry name" value="Composite domain of metallo-dependent hydrolases"/>
    <property type="match status" value="1"/>
</dbReference>
<sequence>MSDDDKRPLPAYDAMPAHPDFYSRKQSDRFDAALSPKNPIVVRNATIWTGEVAKGLEIVFGDVLLDKGIIKAVGKIGPVKGRIDEIQANGAWVTAGLVDLHSHLGDNPSPTLAGAVDGNSLKGLTQPWLRSLDGLNTHDESYRLSAAGGLTTALVLPGSANAIGGQAFPIKLRPTSEKSTSSMLLESPFESPSHWRHLKQACGENPSRVYSGTRMDTIWSFRAAYEEARKLKEKQDEYCQKVKAGRWDSIRDEAFPDDLQWEALVDVLRGKVKIQNHCYEAVDFDGIVRLSNEFNFSIAGFHHAHEAYLVPDLSKKTYGHTPVVALFATWARYKRESYRGSEFAPKVLSDSGIEVVMKSDHPGLNSRYLLHEAQQAHYYGLPANLALASVTTTPARAAGLDHRVGKVKKGYDAGVVDKKLFEPDLVIWDAHPLALGATPIQVYIDGIPQLPSKSSAHSDPHKEQKAPKTPNFDKEAHEAVDADGLPSLQPQQKKGRVVFNGLKSVYMRNAGKVVEVFRTMDATKRASVVVQAGTICCVSGFASGIVNVKTCSSGDLDTTGDATRIDLDGGSLAPALSTVGSPLGLRHIAGESSIGDGNVDRKVTGQDINRAADGLLFQTRDALLAYRSGVTTAITPPSLGLVTAFSTGAKHKLDKEAILSEETAFHVSVSLGAEESVSTQIRNLRKGLLGAVNGGEGGDLGKAFKRVVEGEIPLLVTVESADIIATIIKLKGEVESALANNSKKIRVTLVGAKEAHLLASEIAEAGVGVIVAPVRPFPRTWESLRILPGPPLSEKTAVSTLMKHNVTVAVASDTSQTWTTRNTRWDVAWVSGLLPHRAEEDTEFPKIALDSQGMLSRSEALELASTKVEELAGLNGKDDGRDLVVTSGGELLEFEGKVVGVVSSKKGVVDLLI</sequence>
<gene>
    <name evidence="3" type="ORF">V5O48_008666</name>
</gene>
<feature type="compositionally biased region" description="Basic and acidic residues" evidence="1">
    <location>
        <begin position="456"/>
        <end position="474"/>
    </location>
</feature>
<dbReference type="InterPro" id="IPR006680">
    <property type="entry name" value="Amidohydro-rel"/>
</dbReference>
<dbReference type="PANTHER" id="PTHR43668:SF5">
    <property type="entry name" value="AMIDOHYDROLASE 3 DOMAIN-CONTAINING PROTEIN"/>
    <property type="match status" value="1"/>
</dbReference>
<comment type="caution">
    <text evidence="3">The sequence shown here is derived from an EMBL/GenBank/DDBJ whole genome shotgun (WGS) entry which is preliminary data.</text>
</comment>
<dbReference type="SUPFAM" id="SSF51556">
    <property type="entry name" value="Metallo-dependent hydrolases"/>
    <property type="match status" value="1"/>
</dbReference>
<dbReference type="Proteomes" id="UP001465976">
    <property type="component" value="Unassembled WGS sequence"/>
</dbReference>
<organism evidence="3 4">
    <name type="scientific">Marasmius crinis-equi</name>
    <dbReference type="NCBI Taxonomy" id="585013"/>
    <lineage>
        <taxon>Eukaryota</taxon>
        <taxon>Fungi</taxon>
        <taxon>Dikarya</taxon>
        <taxon>Basidiomycota</taxon>
        <taxon>Agaricomycotina</taxon>
        <taxon>Agaricomycetes</taxon>
        <taxon>Agaricomycetidae</taxon>
        <taxon>Agaricales</taxon>
        <taxon>Marasmiineae</taxon>
        <taxon>Marasmiaceae</taxon>
        <taxon>Marasmius</taxon>
    </lineage>
</organism>
<protein>
    <recommendedName>
        <fullName evidence="2">Amidohydrolase-related domain-containing protein</fullName>
    </recommendedName>
</protein>
<evidence type="ECO:0000313" key="4">
    <source>
        <dbReference type="Proteomes" id="UP001465976"/>
    </source>
</evidence>
<evidence type="ECO:0000256" key="1">
    <source>
        <dbReference type="SAM" id="MobiDB-lite"/>
    </source>
</evidence>
<evidence type="ECO:0000313" key="3">
    <source>
        <dbReference type="EMBL" id="KAL0573283.1"/>
    </source>
</evidence>
<evidence type="ECO:0000259" key="2">
    <source>
        <dbReference type="Pfam" id="PF01979"/>
    </source>
</evidence>
<name>A0ABR3FD87_9AGAR</name>
<dbReference type="InterPro" id="IPR032466">
    <property type="entry name" value="Metal_Hydrolase"/>
</dbReference>
<keyword evidence="4" id="KW-1185">Reference proteome</keyword>
<feature type="domain" description="Amidohydrolase-related" evidence="2">
    <location>
        <begin position="340"/>
        <end position="416"/>
    </location>
</feature>
<dbReference type="InterPro" id="IPR011059">
    <property type="entry name" value="Metal-dep_hydrolase_composite"/>
</dbReference>
<dbReference type="Pfam" id="PF01979">
    <property type="entry name" value="Amidohydro_1"/>
    <property type="match status" value="1"/>
</dbReference>
<reference evidence="3 4" key="1">
    <citation type="submission" date="2024-02" db="EMBL/GenBank/DDBJ databases">
        <title>A draft genome for the cacao thread blight pathogen Marasmius crinis-equi.</title>
        <authorList>
            <person name="Cohen S.P."/>
            <person name="Baruah I.K."/>
            <person name="Amoako-Attah I."/>
            <person name="Bukari Y."/>
            <person name="Meinhardt L.W."/>
            <person name="Bailey B.A."/>
        </authorList>
    </citation>
    <scope>NUCLEOTIDE SEQUENCE [LARGE SCALE GENOMIC DNA]</scope>
    <source>
        <strain evidence="3 4">GH-76</strain>
    </source>
</reference>
<dbReference type="EMBL" id="JBAHYK010000520">
    <property type="protein sequence ID" value="KAL0573283.1"/>
    <property type="molecule type" value="Genomic_DNA"/>
</dbReference>
<feature type="region of interest" description="Disordered" evidence="1">
    <location>
        <begin position="451"/>
        <end position="474"/>
    </location>
</feature>
<dbReference type="PANTHER" id="PTHR43668">
    <property type="entry name" value="ALLANTOINASE"/>
    <property type="match status" value="1"/>
</dbReference>
<proteinExistence type="predicted"/>
<dbReference type="Gene3D" id="3.20.20.140">
    <property type="entry name" value="Metal-dependent hydrolases"/>
    <property type="match status" value="2"/>
</dbReference>
<dbReference type="InterPro" id="IPR050138">
    <property type="entry name" value="DHOase/Allantoinase_Hydrolase"/>
</dbReference>